<dbReference type="FunFam" id="3.40.50.720:FF:000240">
    <property type="entry name" value="SDR family oxidoreductase"/>
    <property type="match status" value="1"/>
</dbReference>
<dbReference type="AlphaFoldDB" id="B6QDT6"/>
<keyword evidence="7" id="KW-1185">Reference proteome</keyword>
<dbReference type="PhylomeDB" id="B6QDT6"/>
<comment type="pathway">
    <text evidence="3">Carbohydrate metabolism; D-arabinitol metabolism.</text>
</comment>
<dbReference type="EMBL" id="DS995901">
    <property type="protein sequence ID" value="EEA24846.1"/>
    <property type="molecule type" value="Genomic_DNA"/>
</dbReference>
<dbReference type="PANTHER" id="PTHR43008">
    <property type="entry name" value="BENZIL REDUCTASE"/>
    <property type="match status" value="1"/>
</dbReference>
<organism evidence="6 7">
    <name type="scientific">Talaromyces marneffei (strain ATCC 18224 / CBS 334.59 / QM 7333)</name>
    <name type="common">Penicillium marneffei</name>
    <dbReference type="NCBI Taxonomy" id="441960"/>
    <lineage>
        <taxon>Eukaryota</taxon>
        <taxon>Fungi</taxon>
        <taxon>Dikarya</taxon>
        <taxon>Ascomycota</taxon>
        <taxon>Pezizomycotina</taxon>
        <taxon>Eurotiomycetes</taxon>
        <taxon>Eurotiomycetidae</taxon>
        <taxon>Eurotiales</taxon>
        <taxon>Trichocomaceae</taxon>
        <taxon>Talaromyces</taxon>
        <taxon>Talaromyces sect. Talaromyces</taxon>
    </lineage>
</organism>
<dbReference type="GO" id="GO:0047038">
    <property type="term" value="F:D-arabinitol 2-dehydrogenase activity"/>
    <property type="evidence" value="ECO:0007669"/>
    <property type="project" value="UniProtKB-EC"/>
</dbReference>
<sequence length="252" mass="27459">MRRAARGLGKEFLTAFAQSGANGACIDLSLSAATSSITHIASQFETRTTEINLKPYACDVTSESQVESTITQIVKDFGKIDVLVTAAGIVDNVAAEDYSYARWRKLMDVNLDGSFLCAREVGRHMIQRNVKGGSIILVGSMCGEVCVRPQKQAAYNASKAAIIMLAKSLATEWAPHSIRVNTLSPGYMHTDLIIDLLDKQGSEITKQWIEHTPMRRMGRPSELQGAVVWMASEASRFMTGANIVVDGGYSCY</sequence>
<dbReference type="InterPro" id="IPR036291">
    <property type="entry name" value="NAD(P)-bd_dom_sf"/>
</dbReference>
<reference evidence="7" key="1">
    <citation type="journal article" date="2015" name="Genome Announc.">
        <title>Genome sequence of the AIDS-associated pathogen Penicillium marneffei (ATCC18224) and its near taxonomic relative Talaromyces stipitatus (ATCC10500).</title>
        <authorList>
            <person name="Nierman W.C."/>
            <person name="Fedorova-Abrams N.D."/>
            <person name="Andrianopoulos A."/>
        </authorList>
    </citation>
    <scope>NUCLEOTIDE SEQUENCE [LARGE SCALE GENOMIC DNA]</scope>
    <source>
        <strain evidence="7">ATCC 18224 / CBS 334.59 / QM 7333</strain>
    </source>
</reference>
<accession>B6QDT6</accession>
<dbReference type="PRINTS" id="PR00080">
    <property type="entry name" value="SDRFAMILY"/>
</dbReference>
<evidence type="ECO:0000256" key="5">
    <source>
        <dbReference type="ARBA" id="ARBA00070881"/>
    </source>
</evidence>
<dbReference type="InterPro" id="IPR002347">
    <property type="entry name" value="SDR_fam"/>
</dbReference>
<dbReference type="STRING" id="441960.B6QDT6"/>
<gene>
    <name evidence="6" type="ORF">PMAA_088200</name>
</gene>
<dbReference type="PANTHER" id="PTHR43008:SF14">
    <property type="entry name" value="DEHYDROGENASE ARBD, PUTATIVE-RELATED"/>
    <property type="match status" value="1"/>
</dbReference>
<dbReference type="GO" id="GO:0005975">
    <property type="term" value="P:carbohydrate metabolic process"/>
    <property type="evidence" value="ECO:0007669"/>
    <property type="project" value="UniProtKB-ARBA"/>
</dbReference>
<dbReference type="Gene3D" id="3.40.50.720">
    <property type="entry name" value="NAD(P)-binding Rossmann-like Domain"/>
    <property type="match status" value="1"/>
</dbReference>
<keyword evidence="2" id="KW-0560">Oxidoreductase</keyword>
<name>B6QDT6_TALMQ</name>
<dbReference type="SUPFAM" id="SSF51735">
    <property type="entry name" value="NAD(P)-binding Rossmann-fold domains"/>
    <property type="match status" value="1"/>
</dbReference>
<evidence type="ECO:0000256" key="4">
    <source>
        <dbReference type="ARBA" id="ARBA00066831"/>
    </source>
</evidence>
<evidence type="ECO:0000256" key="3">
    <source>
        <dbReference type="ARBA" id="ARBA00060719"/>
    </source>
</evidence>
<dbReference type="Pfam" id="PF13561">
    <property type="entry name" value="adh_short_C2"/>
    <property type="match status" value="1"/>
</dbReference>
<dbReference type="VEuPathDB" id="FungiDB:PMAA_088200"/>
<dbReference type="EC" id="1.1.1.250" evidence="4"/>
<dbReference type="PRINTS" id="PR00081">
    <property type="entry name" value="GDHRDH"/>
</dbReference>
<comment type="similarity">
    <text evidence="1">Belongs to the short-chain dehydrogenases/reductases (SDR) family.</text>
</comment>
<proteinExistence type="inferred from homology"/>
<evidence type="ECO:0000313" key="6">
    <source>
        <dbReference type="EMBL" id="EEA24846.1"/>
    </source>
</evidence>
<dbReference type="HOGENOM" id="CLU_010194_1_1_1"/>
<evidence type="ECO:0000256" key="2">
    <source>
        <dbReference type="ARBA" id="ARBA00023002"/>
    </source>
</evidence>
<dbReference type="OrthoDB" id="1888931at2759"/>
<dbReference type="GO" id="GO:0050664">
    <property type="term" value="F:oxidoreductase activity, acting on NAD(P)H, oxygen as acceptor"/>
    <property type="evidence" value="ECO:0007669"/>
    <property type="project" value="TreeGrafter"/>
</dbReference>
<protein>
    <recommendedName>
        <fullName evidence="5">D-arabinitol 2-dehydrogenase [ribulose-forming]</fullName>
        <ecNumber evidence="4">1.1.1.250</ecNumber>
    </recommendedName>
</protein>
<dbReference type="Proteomes" id="UP000001294">
    <property type="component" value="Unassembled WGS sequence"/>
</dbReference>
<evidence type="ECO:0000313" key="7">
    <source>
        <dbReference type="Proteomes" id="UP000001294"/>
    </source>
</evidence>
<evidence type="ECO:0000256" key="1">
    <source>
        <dbReference type="ARBA" id="ARBA00006484"/>
    </source>
</evidence>